<dbReference type="Pfam" id="PF19538">
    <property type="entry name" value="DUF6062"/>
    <property type="match status" value="1"/>
</dbReference>
<name>A0A0S4N9V6_9BACT</name>
<dbReference type="EMBL" id="FAOO01000018">
    <property type="protein sequence ID" value="CUU08044.1"/>
    <property type="molecule type" value="Genomic_DNA"/>
</dbReference>
<dbReference type="AlphaFoldDB" id="A0A0S4N9V6"/>
<organism evidence="1 2">
    <name type="scientific">Candidatus Thermokryptus mobilis</name>
    <dbReference type="NCBI Taxonomy" id="1643428"/>
    <lineage>
        <taxon>Bacteria</taxon>
        <taxon>Pseudomonadati</taxon>
        <taxon>Candidatus Kryptoniota</taxon>
        <taxon>Candidatus Thermokryptus</taxon>
    </lineage>
</organism>
<sequence>MQEGNTRDILWIKIEKALNTEGCPICSIIKTSTEHYLESLLYEYVLDVGLRGKLHKSLGFCQRHAYMAVKIRERLNDDGLKMAILYETITSEEIGRLKDLWKDVYSRKKFSVKRFFGKNKFVDNFKPIGECPACFQERVTESLYIDDFRARSNEREFRELYGRDAVILCRGHFVMLLENCLRFNALDEFDFFLKMQIEKLEGILKALTSFIDKHDYHKRESINKYEAKSWRFVVEYFSGKKDVEIRWDEV</sequence>
<dbReference type="OrthoDB" id="9810814at2"/>
<proteinExistence type="predicted"/>
<accession>A0A0S4N9V6</accession>
<evidence type="ECO:0000313" key="1">
    <source>
        <dbReference type="EMBL" id="CUU08044.1"/>
    </source>
</evidence>
<gene>
    <name evidence="1" type="ORF">JGI1_01966</name>
</gene>
<evidence type="ECO:0000313" key="2">
    <source>
        <dbReference type="Proteomes" id="UP000320623"/>
    </source>
</evidence>
<protein>
    <submittedName>
        <fullName evidence="1">Uncharacterized protein</fullName>
    </submittedName>
</protein>
<dbReference type="STRING" id="1643428.GCA_001442855_01926"/>
<dbReference type="Proteomes" id="UP000320623">
    <property type="component" value="Unassembled WGS sequence"/>
</dbReference>
<dbReference type="RefSeq" id="WP_140945684.1">
    <property type="nucleotide sequence ID" value="NZ_FAOO01000018.1"/>
</dbReference>
<reference evidence="2" key="1">
    <citation type="submission" date="2015-11" db="EMBL/GenBank/DDBJ databases">
        <authorList>
            <person name="Varghese N."/>
        </authorList>
    </citation>
    <scope>NUCLEOTIDE SEQUENCE [LARGE SCALE GENOMIC DNA]</scope>
</reference>
<keyword evidence="2" id="KW-1185">Reference proteome</keyword>
<dbReference type="InterPro" id="IPR045706">
    <property type="entry name" value="DUF6062"/>
</dbReference>